<dbReference type="Proteomes" id="UP000655094">
    <property type="component" value="Unassembled WGS sequence"/>
</dbReference>
<dbReference type="EMBL" id="BNFF01000001">
    <property type="protein sequence ID" value="GHK54771.1"/>
    <property type="molecule type" value="Genomic_DNA"/>
</dbReference>
<dbReference type="GO" id="GO:0097367">
    <property type="term" value="F:carbohydrate derivative binding"/>
    <property type="evidence" value="ECO:0007669"/>
    <property type="project" value="InterPro"/>
</dbReference>
<reference evidence="2" key="1">
    <citation type="submission" date="2020-10" db="EMBL/GenBank/DDBJ databases">
        <title>Genome Sequence of ESBL Producing Zambian Clinical Strains.</title>
        <authorList>
            <person name="Shawa M."/>
            <person name="Furuta Y."/>
            <person name="Simbotwe M."/>
            <person name="Mulenga E."/>
            <person name="Mubanga M."/>
            <person name="Mulenga G."/>
            <person name="Kaile C."/>
            <person name="Zorigt T."/>
            <person name="Hang'ombe B."/>
            <person name="Higashi H."/>
        </authorList>
    </citation>
    <scope>NUCLEOTIDE SEQUENCE</scope>
    <source>
        <strain evidence="2">Zam_UTH_09</strain>
    </source>
</reference>
<proteinExistence type="predicted"/>
<dbReference type="Pfam" id="PF01418">
    <property type="entry name" value="HTH_6"/>
    <property type="match status" value="1"/>
</dbReference>
<organism evidence="2 3">
    <name type="scientific">Klebsiella pneumoniae</name>
    <dbReference type="NCBI Taxonomy" id="573"/>
    <lineage>
        <taxon>Bacteria</taxon>
        <taxon>Pseudomonadati</taxon>
        <taxon>Pseudomonadota</taxon>
        <taxon>Gammaproteobacteria</taxon>
        <taxon>Enterobacterales</taxon>
        <taxon>Enterobacteriaceae</taxon>
        <taxon>Klebsiella/Raoultella group</taxon>
        <taxon>Klebsiella</taxon>
        <taxon>Klebsiella pneumoniae complex</taxon>
    </lineage>
</organism>
<dbReference type="AlphaFoldDB" id="A0A919HTZ2"/>
<protein>
    <recommendedName>
        <fullName evidence="1">HTH rpiR-type domain-containing protein</fullName>
    </recommendedName>
</protein>
<evidence type="ECO:0000313" key="2">
    <source>
        <dbReference type="EMBL" id="GHK54771.1"/>
    </source>
</evidence>
<gene>
    <name evidence="2" type="ORF">KPZU09_45070</name>
</gene>
<evidence type="ECO:0000259" key="1">
    <source>
        <dbReference type="PROSITE" id="PS51071"/>
    </source>
</evidence>
<feature type="domain" description="HTH rpiR-type" evidence="1">
    <location>
        <begin position="1"/>
        <end position="77"/>
    </location>
</feature>
<dbReference type="PROSITE" id="PS51071">
    <property type="entry name" value="HTH_RPIR"/>
    <property type="match status" value="1"/>
</dbReference>
<dbReference type="PANTHER" id="PTHR30514:SF1">
    <property type="entry name" value="HTH-TYPE TRANSCRIPTIONAL REGULATOR HEXR-RELATED"/>
    <property type="match status" value="1"/>
</dbReference>
<dbReference type="InterPro" id="IPR009057">
    <property type="entry name" value="Homeodomain-like_sf"/>
</dbReference>
<comment type="caution">
    <text evidence="2">The sequence shown here is derived from an EMBL/GenBank/DDBJ whole genome shotgun (WGS) entry which is preliminary data.</text>
</comment>
<accession>A0A919HTZ2</accession>
<dbReference type="InterPro" id="IPR000281">
    <property type="entry name" value="HTH_RpiR"/>
</dbReference>
<sequence>MDIVGQLQEGMRRFSAQESRVATFILQNLSFTASASIDELAASAGVSPATITRFARSVGCDDIRDLRKQLAQASERRASWLTPDSAALPVARRDKLSSLGVTLTRQLGHTAEAAVEKCKSRLLSARAVHCFALGAQT</sequence>
<dbReference type="GO" id="GO:0003700">
    <property type="term" value="F:DNA-binding transcription factor activity"/>
    <property type="evidence" value="ECO:0007669"/>
    <property type="project" value="InterPro"/>
</dbReference>
<dbReference type="PANTHER" id="PTHR30514">
    <property type="entry name" value="GLUCOKINASE"/>
    <property type="match status" value="1"/>
</dbReference>
<dbReference type="GO" id="GO:0003677">
    <property type="term" value="F:DNA binding"/>
    <property type="evidence" value="ECO:0007669"/>
    <property type="project" value="InterPro"/>
</dbReference>
<evidence type="ECO:0000313" key="3">
    <source>
        <dbReference type="Proteomes" id="UP000655094"/>
    </source>
</evidence>
<dbReference type="InterPro" id="IPR036388">
    <property type="entry name" value="WH-like_DNA-bd_sf"/>
</dbReference>
<dbReference type="SUPFAM" id="SSF46689">
    <property type="entry name" value="Homeodomain-like"/>
    <property type="match status" value="1"/>
</dbReference>
<dbReference type="Gene3D" id="1.10.10.10">
    <property type="entry name" value="Winged helix-like DNA-binding domain superfamily/Winged helix DNA-binding domain"/>
    <property type="match status" value="1"/>
</dbReference>
<name>A0A919HTZ2_KLEPN</name>
<dbReference type="InterPro" id="IPR047640">
    <property type="entry name" value="RpiR-like"/>
</dbReference>